<feature type="compositionally biased region" description="Polar residues" evidence="2">
    <location>
        <begin position="1075"/>
        <end position="1096"/>
    </location>
</feature>
<evidence type="ECO:0000256" key="2">
    <source>
        <dbReference type="SAM" id="MobiDB-lite"/>
    </source>
</evidence>
<sequence>MQIAPTDTGLEGPSSSLWSQACELADSPTRPFQGSVNRLMRHAPAVLQCELLDPSVEEQDDHGYLYRRLGEITLGTARQSQPSPPGIQQCVVAAGTFGLVAFADSEGLYIAETSKLIQAASKGEEGTQLPASDPSDTIAAPSHFASGPSLKLTSSCSSHGGRRASDPTRGQRRPRDGELAGGMLQYIQLTPGSDEVPQRVLVSDFMDPAPIVDGGLTQGVKMCTLHAADVPAWQIVVAAHSLAYDEHIYLIESDPGGEAPTHVQLTGETTAIRIPAAGDEDNFICGLAMDFTSTGIVVPHTNPEKEDLPASPVLLVATVDGLLRFYTLSHAEKASARLVQPPRPVPAIAAELLPAGDDGQEEDLAISSAHSSTLPAHMDTQMSKAAATGLSCDDEANLADEDGADVERSASSPAVIDPTTSETPAQSNPPEDGQLIGDRAAKPTLPSDDNDSPDEDDTHPPSSPIRPPIPVNGGVMLSNKPAGEDPVNRSGAAGPEAEAPGGIGALDGGAETEEAFGDSEGQGVEGDQKHAKAAPSFNFDNPASPQSQSQPSLPGLQPSGPSAGASTQAAASTASSLTAAALGSDPSFPVGAQSAAQATAAGTGSSPFSMKMPAFGQPTPFQSSLPPVPAPEPRLQDEGREVAAIEATFLKSLYLTRVLEARLQAASEQYEGDEDSPADTRQGYSAVGGSIAELQRQIKKQSTDVASAEQDIGRLQQACKENHARQGTLRHFATKRTTTGPEHSEEPLEPALAELMESIELRCAQLEDKADEVNMSLQSSKKGGAAFELPSASQLYNAINCQARTAEMQAEHLAAMQDQMLEWGWLDSKSLEPADTFQSPGLARIKGSLTDTASSSPWSPGLSSSPWNSVRKSPSPAQHRGRQAQASTSAADGSAPLSPWTGPKASSLRAAIQQKAAGDGRRVRITRGQPINLPQPTPAEQAAAMPAPRQQTASLPQAQSLGLASTSGRSEAGPAPPRTKAKRQASTFFLPPVPSFSQMPLAATATASAPASGVFGSNAASSSPFGTPASTTQAASPFAMPSSQPAAPLSALTAKASSGSAAGPSAPAFGTPPSQSSSPFGALQTASQPGSFFGSNASATPSSPSTPTASTSVFGTLGLGSSQPASAGSSPASSPFGKGLAFGTPPSPFTPLAPSVFGTPAPAAPPAFTPFFTPPAQQASSRTPFGTLSPQPAASPASSPFGTPAFATPSAPATPFPPNSGGSSFGQASPLGASSGGFGAAAASGGGFGAPAAPGGFGAPAASVGGFGSPSPLGGGGSVFGGSAQPGGGFAGFASQAHGFSSFARPPNSGGGFGGFASQGGGGFGGMAAQGASGFGALGNTTHNPATQANNSMWQPRR</sequence>
<name>A0AAW1TD96_9CHLO</name>
<reference evidence="3 4" key="1">
    <citation type="journal article" date="2024" name="Nat. Commun.">
        <title>Phylogenomics reveals the evolutionary origins of lichenization in chlorophyte algae.</title>
        <authorList>
            <person name="Puginier C."/>
            <person name="Libourel C."/>
            <person name="Otte J."/>
            <person name="Skaloud P."/>
            <person name="Haon M."/>
            <person name="Grisel S."/>
            <person name="Petersen M."/>
            <person name="Berrin J.G."/>
            <person name="Delaux P.M."/>
            <person name="Dal Grande F."/>
            <person name="Keller J."/>
        </authorList>
    </citation>
    <scope>NUCLEOTIDE SEQUENCE [LARGE SCALE GENOMIC DNA]</scope>
    <source>
        <strain evidence="3 4">SAG 2523</strain>
    </source>
</reference>
<keyword evidence="1" id="KW-0175">Coiled coil</keyword>
<evidence type="ECO:0000313" key="3">
    <source>
        <dbReference type="EMBL" id="KAK9866793.1"/>
    </source>
</evidence>
<feature type="region of interest" description="Disordered" evidence="2">
    <location>
        <begin position="1336"/>
        <end position="1358"/>
    </location>
</feature>
<feature type="region of interest" description="Disordered" evidence="2">
    <location>
        <begin position="121"/>
        <end position="177"/>
    </location>
</feature>
<gene>
    <name evidence="3" type="ORF">WJX84_004498</name>
</gene>
<dbReference type="Proteomes" id="UP001485043">
    <property type="component" value="Unassembled WGS sequence"/>
</dbReference>
<evidence type="ECO:0000256" key="1">
    <source>
        <dbReference type="SAM" id="Coils"/>
    </source>
</evidence>
<keyword evidence="4" id="KW-1185">Reference proteome</keyword>
<feature type="compositionally biased region" description="Low complexity" evidence="2">
    <location>
        <begin position="1097"/>
        <end position="1112"/>
    </location>
</feature>
<protein>
    <submittedName>
        <fullName evidence="3">Uncharacterized protein</fullName>
    </submittedName>
</protein>
<proteinExistence type="predicted"/>
<dbReference type="PANTHER" id="PTHR34418">
    <property type="entry name" value="NUCLEAR PORE COMPLEX PROTEIN NUP214 ISOFORM X1"/>
    <property type="match status" value="1"/>
</dbReference>
<dbReference type="InterPro" id="IPR015943">
    <property type="entry name" value="WD40/YVTN_repeat-like_dom_sf"/>
</dbReference>
<feature type="region of interest" description="Disordered" evidence="2">
    <location>
        <begin position="402"/>
        <end position="636"/>
    </location>
</feature>
<feature type="compositionally biased region" description="Low complexity" evidence="2">
    <location>
        <begin position="1119"/>
        <end position="1135"/>
    </location>
</feature>
<feature type="compositionally biased region" description="Acidic residues" evidence="2">
    <location>
        <begin position="448"/>
        <end position="457"/>
    </location>
</feature>
<dbReference type="InterPro" id="IPR044694">
    <property type="entry name" value="NUP214"/>
</dbReference>
<feature type="compositionally biased region" description="Polar residues" evidence="2">
    <location>
        <begin position="949"/>
        <end position="969"/>
    </location>
</feature>
<feature type="region of interest" description="Disordered" evidence="2">
    <location>
        <begin position="848"/>
        <end position="983"/>
    </location>
</feature>
<feature type="region of interest" description="Disordered" evidence="2">
    <location>
        <begin position="1167"/>
        <end position="1228"/>
    </location>
</feature>
<feature type="compositionally biased region" description="Polar residues" evidence="2">
    <location>
        <begin position="1018"/>
        <end position="1045"/>
    </location>
</feature>
<dbReference type="GO" id="GO:0006405">
    <property type="term" value="P:RNA export from nucleus"/>
    <property type="evidence" value="ECO:0007669"/>
    <property type="project" value="InterPro"/>
</dbReference>
<feature type="compositionally biased region" description="Polar residues" evidence="2">
    <location>
        <begin position="418"/>
        <end position="429"/>
    </location>
</feature>
<accession>A0AAW1TD96</accession>
<feature type="compositionally biased region" description="Low complexity" evidence="2">
    <location>
        <begin position="1189"/>
        <end position="1211"/>
    </location>
</feature>
<organism evidence="3 4">
    <name type="scientific">Apatococcus fuscideae</name>
    <dbReference type="NCBI Taxonomy" id="2026836"/>
    <lineage>
        <taxon>Eukaryota</taxon>
        <taxon>Viridiplantae</taxon>
        <taxon>Chlorophyta</taxon>
        <taxon>core chlorophytes</taxon>
        <taxon>Trebouxiophyceae</taxon>
        <taxon>Chlorellales</taxon>
        <taxon>Chlorellaceae</taxon>
        <taxon>Apatococcus</taxon>
    </lineage>
</organism>
<feature type="compositionally biased region" description="Polar residues" evidence="2">
    <location>
        <begin position="1339"/>
        <end position="1358"/>
    </location>
</feature>
<dbReference type="EMBL" id="JALJOV010000133">
    <property type="protein sequence ID" value="KAK9866793.1"/>
    <property type="molecule type" value="Genomic_DNA"/>
</dbReference>
<feature type="compositionally biased region" description="Low complexity" evidence="2">
    <location>
        <begin position="491"/>
        <end position="500"/>
    </location>
</feature>
<evidence type="ECO:0000313" key="4">
    <source>
        <dbReference type="Proteomes" id="UP001485043"/>
    </source>
</evidence>
<feature type="compositionally biased region" description="Pro residues" evidence="2">
    <location>
        <begin position="461"/>
        <end position="470"/>
    </location>
</feature>
<dbReference type="Gene3D" id="2.130.10.10">
    <property type="entry name" value="YVTN repeat-like/Quinoprotein amine dehydrogenase"/>
    <property type="match status" value="1"/>
</dbReference>
<comment type="caution">
    <text evidence="3">The sequence shown here is derived from an EMBL/GenBank/DDBJ whole genome shotgun (WGS) entry which is preliminary data.</text>
</comment>
<dbReference type="GO" id="GO:0017056">
    <property type="term" value="F:structural constituent of nuclear pore"/>
    <property type="evidence" value="ECO:0007669"/>
    <property type="project" value="InterPro"/>
</dbReference>
<feature type="region of interest" description="Disordered" evidence="2">
    <location>
        <begin position="1017"/>
        <end position="1147"/>
    </location>
</feature>
<feature type="compositionally biased region" description="Low complexity" evidence="2">
    <location>
        <begin position="854"/>
        <end position="869"/>
    </location>
</feature>
<feature type="compositionally biased region" description="Low complexity" evidence="2">
    <location>
        <begin position="1049"/>
        <end position="1074"/>
    </location>
</feature>
<feature type="compositionally biased region" description="Low complexity" evidence="2">
    <location>
        <begin position="542"/>
        <end position="584"/>
    </location>
</feature>
<feature type="compositionally biased region" description="Polar residues" evidence="2">
    <location>
        <begin position="1177"/>
        <end position="1188"/>
    </location>
</feature>
<feature type="compositionally biased region" description="Low complexity" evidence="2">
    <location>
        <begin position="591"/>
        <end position="606"/>
    </location>
</feature>
<dbReference type="PANTHER" id="PTHR34418:SF3">
    <property type="entry name" value="NUCLEAR PORE COMPLEX PROTEIN NUP214"/>
    <property type="match status" value="1"/>
</dbReference>
<feature type="coiled-coil region" evidence="1">
    <location>
        <begin position="691"/>
        <end position="718"/>
    </location>
</feature>